<dbReference type="AlphaFoldDB" id="A0A2T4DSP8"/>
<evidence type="ECO:0000313" key="2">
    <source>
        <dbReference type="Proteomes" id="UP000240608"/>
    </source>
</evidence>
<reference evidence="1 2" key="1">
    <citation type="submission" date="2018-03" db="EMBL/GenBank/DDBJ databases">
        <title>Cross-interface Injection: A General Nanoliter Liquid Handling Method Applied to Single Cells Genome Amplification Automated Nanoliter Liquid Handling Applied to Single Cell Multiple Displacement Amplification.</title>
        <authorList>
            <person name="Yun J."/>
            <person name="Xu P."/>
            <person name="Xu J."/>
            <person name="Dai X."/>
            <person name="Wang Y."/>
            <person name="Zheng X."/>
            <person name="Cao C."/>
            <person name="Yi Q."/>
            <person name="Zhu Y."/>
            <person name="Wang L."/>
            <person name="Dong Z."/>
            <person name="Huang Y."/>
            <person name="Huang L."/>
            <person name="Du W."/>
        </authorList>
    </citation>
    <scope>NUCLEOTIDE SEQUENCE [LARGE SCALE GENOMIC DNA]</scope>
    <source>
        <strain evidence="1 2">Z-D1-2</strain>
    </source>
</reference>
<accession>A0A2T4DSP8</accession>
<proteinExistence type="predicted"/>
<dbReference type="EMBL" id="PYVU01000034">
    <property type="protein sequence ID" value="PTB96833.1"/>
    <property type="molecule type" value="Genomic_DNA"/>
</dbReference>
<comment type="caution">
    <text evidence="1">The sequence shown here is derived from an EMBL/GenBank/DDBJ whole genome shotgun (WGS) entry which is preliminary data.</text>
</comment>
<dbReference type="Proteomes" id="UP000240608">
    <property type="component" value="Unassembled WGS sequence"/>
</dbReference>
<evidence type="ECO:0008006" key="3">
    <source>
        <dbReference type="Google" id="ProtNLM"/>
    </source>
</evidence>
<gene>
    <name evidence="1" type="ORF">C9994_05590</name>
</gene>
<organism evidence="1 2">
    <name type="scientific">Marivirga lumbricoides</name>
    <dbReference type="NCBI Taxonomy" id="1046115"/>
    <lineage>
        <taxon>Bacteria</taxon>
        <taxon>Pseudomonadati</taxon>
        <taxon>Bacteroidota</taxon>
        <taxon>Cytophagia</taxon>
        <taxon>Cytophagales</taxon>
        <taxon>Marivirgaceae</taxon>
        <taxon>Marivirga</taxon>
    </lineage>
</organism>
<evidence type="ECO:0000313" key="1">
    <source>
        <dbReference type="EMBL" id="PTB96833.1"/>
    </source>
</evidence>
<protein>
    <recommendedName>
        <fullName evidence="3">YkgJ family cysteine cluster protein</fullName>
    </recommendedName>
</protein>
<name>A0A2T4DSP8_9BACT</name>
<sequence>MSIIQKVKAVEQLYSRLDSDIKSFKKSTEISCLAGCGRCCNKPDIEASPLEFLPLAFHWFKQGIANEMLDRLQANESAICMLYSPLSVSDEAKGSCSSYPFRGLICRLFGYGAGKDKYGQLRLVTCKIIKEQQLENYEKAIEMLKRNEPVPVFSDYYKKLMQIDFRLANQMLPINEAIEVAIEAVLQYYAYRPFPKTGKVVA</sequence>